<dbReference type="GO" id="GO:0016740">
    <property type="term" value="F:transferase activity"/>
    <property type="evidence" value="ECO:0007669"/>
    <property type="project" value="UniProtKB-KW"/>
</dbReference>
<protein>
    <submittedName>
        <fullName evidence="2">Glycosyltransferase</fullName>
    </submittedName>
</protein>
<dbReference type="EMBL" id="RPFJ01000007">
    <property type="protein sequence ID" value="RPD98224.1"/>
    <property type="molecule type" value="Genomic_DNA"/>
</dbReference>
<dbReference type="InterPro" id="IPR001173">
    <property type="entry name" value="Glyco_trans_2-like"/>
</dbReference>
<dbReference type="InterPro" id="IPR029044">
    <property type="entry name" value="Nucleotide-diphossugar_trans"/>
</dbReference>
<proteinExistence type="predicted"/>
<feature type="domain" description="Glycosyltransferase 2-like" evidence="1">
    <location>
        <begin position="5"/>
        <end position="105"/>
    </location>
</feature>
<evidence type="ECO:0000313" key="3">
    <source>
        <dbReference type="Proteomes" id="UP000270856"/>
    </source>
</evidence>
<dbReference type="OrthoDB" id="9801954at2"/>
<gene>
    <name evidence="2" type="ORF">EGM88_06950</name>
</gene>
<dbReference type="SUPFAM" id="SSF53448">
    <property type="entry name" value="Nucleotide-diphospho-sugar transferases"/>
    <property type="match status" value="1"/>
</dbReference>
<dbReference type="RefSeq" id="WP_123897256.1">
    <property type="nucleotide sequence ID" value="NZ_RPFJ01000007.1"/>
</dbReference>
<dbReference type="CDD" id="cd06420">
    <property type="entry name" value="GT2_Chondriotin_Pol_N"/>
    <property type="match status" value="1"/>
</dbReference>
<dbReference type="PANTHER" id="PTHR43685">
    <property type="entry name" value="GLYCOSYLTRANSFERASE"/>
    <property type="match status" value="1"/>
</dbReference>
<accession>A0A3N4NPM2</accession>
<keyword evidence="2" id="KW-0808">Transferase</keyword>
<keyword evidence="3" id="KW-1185">Reference proteome</keyword>
<dbReference type="PANTHER" id="PTHR43685:SF3">
    <property type="entry name" value="SLR2126 PROTEIN"/>
    <property type="match status" value="1"/>
</dbReference>
<dbReference type="Gene3D" id="3.90.550.10">
    <property type="entry name" value="Spore Coat Polysaccharide Biosynthesis Protein SpsA, Chain A"/>
    <property type="match status" value="1"/>
</dbReference>
<name>A0A3N4NPM2_9FLAO</name>
<evidence type="ECO:0000259" key="1">
    <source>
        <dbReference type="Pfam" id="PF00535"/>
    </source>
</evidence>
<organism evidence="2 3">
    <name type="scientific">Aureibaculum marinum</name>
    <dbReference type="NCBI Taxonomy" id="2487930"/>
    <lineage>
        <taxon>Bacteria</taxon>
        <taxon>Pseudomonadati</taxon>
        <taxon>Bacteroidota</taxon>
        <taxon>Flavobacteriia</taxon>
        <taxon>Flavobacteriales</taxon>
        <taxon>Flavobacteriaceae</taxon>
        <taxon>Aureibaculum</taxon>
    </lineage>
</organism>
<sequence>MKDISIIISTYNSEAYLELVLYGYNYQTLNNFEVVIADDGSRASTKELIENFKKIAKYPIKHVWHEDNGFQKSQILNKAIVNCSCDYIIMSDGDCIPRKDFVETHHHHKEDGYFLSGGYFMLPMSISKIITKESIEKGECFDLKWLKSKGLKSSFKNNKLNSKGSKAKLLNSITPTKATWNGHNASGWKKDILTVNGFDERMQYGGQDRELGERLVNLGLKSKQIRYSAVVIHLDHPRGYKTKESINKNLKIRENTRNSKVIKTPFGIEKL</sequence>
<dbReference type="Proteomes" id="UP000270856">
    <property type="component" value="Unassembled WGS sequence"/>
</dbReference>
<dbReference type="InterPro" id="IPR050834">
    <property type="entry name" value="Glycosyltransf_2"/>
</dbReference>
<reference evidence="2 3" key="1">
    <citation type="submission" date="2018-11" db="EMBL/GenBank/DDBJ databases">
        <title>Aureibaculum marinum gen. nov., sp. nov., a member of the family Flavobacteriaceae isolated from the Bohai Sea.</title>
        <authorList>
            <person name="Ji X."/>
        </authorList>
    </citation>
    <scope>NUCLEOTIDE SEQUENCE [LARGE SCALE GENOMIC DNA]</scope>
    <source>
        <strain evidence="2 3">BH-SD17</strain>
    </source>
</reference>
<dbReference type="Pfam" id="PF00535">
    <property type="entry name" value="Glycos_transf_2"/>
    <property type="match status" value="1"/>
</dbReference>
<evidence type="ECO:0000313" key="2">
    <source>
        <dbReference type="EMBL" id="RPD98224.1"/>
    </source>
</evidence>
<comment type="caution">
    <text evidence="2">The sequence shown here is derived from an EMBL/GenBank/DDBJ whole genome shotgun (WGS) entry which is preliminary data.</text>
</comment>
<dbReference type="AlphaFoldDB" id="A0A3N4NPM2"/>